<name>A0A381QLZ1_9ZZZZ</name>
<protein>
    <recommendedName>
        <fullName evidence="3">CoA transferase</fullName>
    </recommendedName>
</protein>
<dbReference type="PANTHER" id="PTHR48207:SF4">
    <property type="entry name" value="BLL6097 PROTEIN"/>
    <property type="match status" value="1"/>
</dbReference>
<dbReference type="InterPro" id="IPR023606">
    <property type="entry name" value="CoA-Trfase_III_dom_1_sf"/>
</dbReference>
<dbReference type="PANTHER" id="PTHR48207">
    <property type="entry name" value="SUCCINATE--HYDROXYMETHYLGLUTARATE COA-TRANSFERASE"/>
    <property type="match status" value="1"/>
</dbReference>
<dbReference type="Pfam" id="PF02515">
    <property type="entry name" value="CoA_transf_3"/>
    <property type="match status" value="1"/>
</dbReference>
<evidence type="ECO:0000313" key="2">
    <source>
        <dbReference type="EMBL" id="SUZ79888.1"/>
    </source>
</evidence>
<accession>A0A381QLZ1</accession>
<gene>
    <name evidence="2" type="ORF">METZ01_LOCUS32742</name>
</gene>
<dbReference type="Gene3D" id="3.40.50.10540">
    <property type="entry name" value="Crotonobetainyl-coa:carnitine coa-transferase, domain 1"/>
    <property type="match status" value="1"/>
</dbReference>
<organism evidence="2">
    <name type="scientific">marine metagenome</name>
    <dbReference type="NCBI Taxonomy" id="408172"/>
    <lineage>
        <taxon>unclassified sequences</taxon>
        <taxon>metagenomes</taxon>
        <taxon>ecological metagenomes</taxon>
    </lineage>
</organism>
<dbReference type="EMBL" id="UINC01001405">
    <property type="protein sequence ID" value="SUZ79888.1"/>
    <property type="molecule type" value="Genomic_DNA"/>
</dbReference>
<reference evidence="2" key="1">
    <citation type="submission" date="2018-05" db="EMBL/GenBank/DDBJ databases">
        <authorList>
            <person name="Lanie J.A."/>
            <person name="Ng W.-L."/>
            <person name="Kazmierczak K.M."/>
            <person name="Andrzejewski T.M."/>
            <person name="Davidsen T.M."/>
            <person name="Wayne K.J."/>
            <person name="Tettelin H."/>
            <person name="Glass J.I."/>
            <person name="Rusch D."/>
            <person name="Podicherti R."/>
            <person name="Tsui H.-C.T."/>
            <person name="Winkler M.E."/>
        </authorList>
    </citation>
    <scope>NUCLEOTIDE SEQUENCE</scope>
</reference>
<dbReference type="InterPro" id="IPR044855">
    <property type="entry name" value="CoA-Trfase_III_dom3_sf"/>
</dbReference>
<dbReference type="GO" id="GO:0008410">
    <property type="term" value="F:CoA-transferase activity"/>
    <property type="evidence" value="ECO:0007669"/>
    <property type="project" value="TreeGrafter"/>
</dbReference>
<dbReference type="Gene3D" id="3.30.1540.10">
    <property type="entry name" value="formyl-coa transferase, domain 3"/>
    <property type="match status" value="1"/>
</dbReference>
<dbReference type="AlphaFoldDB" id="A0A381QLZ1"/>
<proteinExistence type="predicted"/>
<evidence type="ECO:0008006" key="3">
    <source>
        <dbReference type="Google" id="ProtNLM"/>
    </source>
</evidence>
<dbReference type="InterPro" id="IPR050483">
    <property type="entry name" value="CoA-transferase_III_domain"/>
</dbReference>
<sequence length="404" mass="43237">MSTPLEGLRVIELAHVMAGPICGLFLGDLGADVIKVERLPGGDTTRHFSPPEIKGESAAFMMLNRGKRGVALDLRTEEGRAVVRQMVSSADVVIENFRAGTMERMGLGYEDLAVLNERLIYCQVTGFGRTGPLSSQGGFDLIAQGYSGLMSVTGEGPGREPVKVGAPLTDITAGILASFGVVCAVLERERSGQGQRVDTSLYEAGITQTYWQSAIALATGVSPDPLGSAHPMAAPYQAFQTKNGWINVGASNEGTWTRLTEALDLKKLSSDDRFVTNTDRMANLTDLVEILGRHFREHTTEHWLTVLEDAGVPAGPVASVGEMLEHPQTEARRMVVDVEHTTAGFVRSLGIPVKLSGSGDGHGPSEPRVGAPLLGEHTRSVLQEFGYSKAEIDQMIDTAVAHES</sequence>
<dbReference type="SUPFAM" id="SSF89796">
    <property type="entry name" value="CoA-transferase family III (CaiB/BaiF)"/>
    <property type="match status" value="1"/>
</dbReference>
<evidence type="ECO:0000256" key="1">
    <source>
        <dbReference type="ARBA" id="ARBA00022679"/>
    </source>
</evidence>
<dbReference type="InterPro" id="IPR003673">
    <property type="entry name" value="CoA-Trfase_fam_III"/>
</dbReference>
<keyword evidence="1" id="KW-0808">Transferase</keyword>